<accession>A0A1G9S208</accession>
<dbReference type="SUPFAM" id="SSF56784">
    <property type="entry name" value="HAD-like"/>
    <property type="match status" value="1"/>
</dbReference>
<dbReference type="Gene3D" id="1.10.150.240">
    <property type="entry name" value="Putative phosphatase, domain 2"/>
    <property type="match status" value="1"/>
</dbReference>
<sequence>MIKAIIFDLDGTLIQTEVLKAESYAQAIHSLTANSVSEKHVLDSFSKFVGLSRPEVVKGLYKDFRKDLENNLYDPTPEAVQEKLIRKRLSIYHEMLNDYMLLSKHFCLFNLALLESAQQNGFRTVLATMSHFTEAQKVLDAMGVTDNLDLILTRDDVNQGKPHPEIYLKAANILKVDSEECLVIEDSVNGIKAALTAKMPVFAVTNSITKRAVHSANLLEDKFIIDDPKELKTRVYDFIIEKRL</sequence>
<evidence type="ECO:0000313" key="7">
    <source>
        <dbReference type="Proteomes" id="UP000199440"/>
    </source>
</evidence>
<dbReference type="InterPro" id="IPR036412">
    <property type="entry name" value="HAD-like_sf"/>
</dbReference>
<protein>
    <submittedName>
        <fullName evidence="6">Haloacid dehalogenase superfamily, subfamily IA, variant 3 with third motif having DD or ED</fullName>
    </submittedName>
</protein>
<dbReference type="InterPro" id="IPR023214">
    <property type="entry name" value="HAD_sf"/>
</dbReference>
<dbReference type="STRING" id="192904.SAMN04488514_10773"/>
<keyword evidence="5" id="KW-0119">Carbohydrate metabolism</keyword>
<comment type="cofactor">
    <cofactor evidence="1">
        <name>Mg(2+)</name>
        <dbReference type="ChEBI" id="CHEBI:18420"/>
    </cofactor>
</comment>
<organism evidence="6 7">
    <name type="scientific">Kriegella aquimaris</name>
    <dbReference type="NCBI Taxonomy" id="192904"/>
    <lineage>
        <taxon>Bacteria</taxon>
        <taxon>Pseudomonadati</taxon>
        <taxon>Bacteroidota</taxon>
        <taxon>Flavobacteriia</taxon>
        <taxon>Flavobacteriales</taxon>
        <taxon>Flavobacteriaceae</taxon>
        <taxon>Kriegella</taxon>
    </lineage>
</organism>
<evidence type="ECO:0000313" key="6">
    <source>
        <dbReference type="EMBL" id="SDM29511.1"/>
    </source>
</evidence>
<keyword evidence="7" id="KW-1185">Reference proteome</keyword>
<evidence type="ECO:0000256" key="2">
    <source>
        <dbReference type="ARBA" id="ARBA00006171"/>
    </source>
</evidence>
<dbReference type="InterPro" id="IPR006439">
    <property type="entry name" value="HAD-SF_hydro_IA"/>
</dbReference>
<dbReference type="GO" id="GO:0046872">
    <property type="term" value="F:metal ion binding"/>
    <property type="evidence" value="ECO:0007669"/>
    <property type="project" value="UniProtKB-KW"/>
</dbReference>
<dbReference type="Gene3D" id="3.40.50.1000">
    <property type="entry name" value="HAD superfamily/HAD-like"/>
    <property type="match status" value="1"/>
</dbReference>
<dbReference type="OrthoDB" id="9797743at2"/>
<dbReference type="EMBL" id="FNGV01000007">
    <property type="protein sequence ID" value="SDM29511.1"/>
    <property type="molecule type" value="Genomic_DNA"/>
</dbReference>
<dbReference type="PRINTS" id="PR00413">
    <property type="entry name" value="HADHALOGNASE"/>
</dbReference>
<dbReference type="InterPro" id="IPR023198">
    <property type="entry name" value="PGP-like_dom2"/>
</dbReference>
<dbReference type="AlphaFoldDB" id="A0A1G9S208"/>
<name>A0A1G9S208_9FLAO</name>
<dbReference type="Proteomes" id="UP000199440">
    <property type="component" value="Unassembled WGS sequence"/>
</dbReference>
<dbReference type="GO" id="GO:0003824">
    <property type="term" value="F:catalytic activity"/>
    <property type="evidence" value="ECO:0007669"/>
    <property type="project" value="UniProtKB-ARBA"/>
</dbReference>
<reference evidence="6 7" key="1">
    <citation type="submission" date="2016-10" db="EMBL/GenBank/DDBJ databases">
        <authorList>
            <person name="de Groot N.N."/>
        </authorList>
    </citation>
    <scope>NUCLEOTIDE SEQUENCE [LARGE SCALE GENOMIC DNA]</scope>
    <source>
        <strain evidence="6 7">DSM 19886</strain>
    </source>
</reference>
<evidence type="ECO:0000256" key="1">
    <source>
        <dbReference type="ARBA" id="ARBA00001946"/>
    </source>
</evidence>
<evidence type="ECO:0000256" key="5">
    <source>
        <dbReference type="ARBA" id="ARBA00023277"/>
    </source>
</evidence>
<dbReference type="Pfam" id="PF00702">
    <property type="entry name" value="Hydrolase"/>
    <property type="match status" value="1"/>
</dbReference>
<evidence type="ECO:0000256" key="3">
    <source>
        <dbReference type="ARBA" id="ARBA00022723"/>
    </source>
</evidence>
<dbReference type="SFLD" id="SFLDG01129">
    <property type="entry name" value="C1.5:_HAD__Beta-PGM__Phosphata"/>
    <property type="match status" value="1"/>
</dbReference>
<dbReference type="PANTHER" id="PTHR46193:SF18">
    <property type="entry name" value="HEXITOL PHOSPHATASE B"/>
    <property type="match status" value="1"/>
</dbReference>
<dbReference type="RefSeq" id="WP_089890741.1">
    <property type="nucleotide sequence ID" value="NZ_FNGV01000007.1"/>
</dbReference>
<gene>
    <name evidence="6" type="ORF">SAMN04488514_10773</name>
</gene>
<dbReference type="NCBIfam" id="TIGR01509">
    <property type="entry name" value="HAD-SF-IA-v3"/>
    <property type="match status" value="1"/>
</dbReference>
<evidence type="ECO:0000256" key="4">
    <source>
        <dbReference type="ARBA" id="ARBA00022842"/>
    </source>
</evidence>
<keyword evidence="4" id="KW-0460">Magnesium</keyword>
<keyword evidence="3" id="KW-0479">Metal-binding</keyword>
<dbReference type="SFLD" id="SFLDS00003">
    <property type="entry name" value="Haloacid_Dehalogenase"/>
    <property type="match status" value="1"/>
</dbReference>
<proteinExistence type="inferred from homology"/>
<dbReference type="InterPro" id="IPR051600">
    <property type="entry name" value="Beta-PGM-like"/>
</dbReference>
<comment type="similarity">
    <text evidence="2">Belongs to the HAD-like hydrolase superfamily. CbbY/CbbZ/Gph/YieH family.</text>
</comment>
<dbReference type="PANTHER" id="PTHR46193">
    <property type="entry name" value="6-PHOSPHOGLUCONATE PHOSPHATASE"/>
    <property type="match status" value="1"/>
</dbReference>